<dbReference type="GeneID" id="39747073"/>
<evidence type="ECO:0000313" key="1">
    <source>
        <dbReference type="EMBL" id="GAW80360.1"/>
    </source>
</evidence>
<keyword evidence="2" id="KW-1185">Reference proteome</keyword>
<gene>
    <name evidence="1" type="ORF">PGO_072750</name>
</gene>
<dbReference type="OMA" id="DIIEYPC"/>
<dbReference type="AlphaFoldDB" id="A0A1Y1JDN8"/>
<dbReference type="OrthoDB" id="336729at2759"/>
<comment type="caution">
    <text evidence="1">The sequence shown here is derived from an EMBL/GenBank/DDBJ whole genome shotgun (WGS) entry which is preliminary data.</text>
</comment>
<dbReference type="RefSeq" id="XP_028542949.1">
    <property type="nucleotide sequence ID" value="XM_028687148.1"/>
</dbReference>
<dbReference type="Proteomes" id="UP000195521">
    <property type="component" value="Unassembled WGS sequence"/>
</dbReference>
<name>A0A1Y1JDN8_PLAGO</name>
<accession>A0A1Y1JDN8</accession>
<dbReference type="EMBL" id="BDQF01000008">
    <property type="protein sequence ID" value="GAW80360.1"/>
    <property type="molecule type" value="Genomic_DNA"/>
</dbReference>
<proteinExistence type="predicted"/>
<reference evidence="2" key="1">
    <citation type="submission" date="2017-04" db="EMBL/GenBank/DDBJ databases">
        <title>Plasmodium gonderi genome.</title>
        <authorList>
            <person name="Arisue N."/>
            <person name="Honma H."/>
            <person name="Kawai S."/>
            <person name="Tougan T."/>
            <person name="Tanabe K."/>
            <person name="Horii T."/>
        </authorList>
    </citation>
    <scope>NUCLEOTIDE SEQUENCE [LARGE SCALE GENOMIC DNA]</scope>
    <source>
        <strain evidence="2">ATCC 30045</strain>
    </source>
</reference>
<organism evidence="1 2">
    <name type="scientific">Plasmodium gonderi</name>
    <dbReference type="NCBI Taxonomy" id="77519"/>
    <lineage>
        <taxon>Eukaryota</taxon>
        <taxon>Sar</taxon>
        <taxon>Alveolata</taxon>
        <taxon>Apicomplexa</taxon>
        <taxon>Aconoidasida</taxon>
        <taxon>Haemosporida</taxon>
        <taxon>Plasmodiidae</taxon>
        <taxon>Plasmodium</taxon>
        <taxon>Plasmodium (Plasmodium)</taxon>
    </lineage>
</organism>
<protein>
    <submittedName>
        <fullName evidence="1">Uncharacterized protein</fullName>
    </submittedName>
</protein>
<sequence length="368" mass="42181">MKFNNLDICVQVKCISYCSSNFSPPFRPWKNCKIVNITEEEGLANVKVNGHEKDDIKDESKLNYLIGNVYIGIVLHAEGENGTTTSLTMKGKSIIGIFTLNCKINNDKIITPYHDIIEYPYNDLNNNYELCAVLRSFYESHICLSSLNYSNKLQYIAIFADQIFFVLPFLKLVLKRKFLIMIFLSNQNGEKDDGKSNGQYDQIKKQLEQFHISSKCIEERVSILNLDMNIQEHVYNVTNGLGIKTIFVFPNGNSNINVLKRSIFTISALNARIIFTSNFDYLNPHECKLLYEKGISVHFFNLNNYIKYDYFKMTDSFNYVLLSILNKDIDIPSVPRTTKSFSNIEEILSSGPPPGGSSYNIYVNKNID</sequence>
<evidence type="ECO:0000313" key="2">
    <source>
        <dbReference type="Proteomes" id="UP000195521"/>
    </source>
</evidence>